<name>A0A6P8IBD5_ACTTE</name>
<dbReference type="GO" id="GO:0016757">
    <property type="term" value="F:glycosyltransferase activity"/>
    <property type="evidence" value="ECO:0007669"/>
    <property type="project" value="UniProtKB-UniRule"/>
</dbReference>
<evidence type="ECO:0000313" key="9">
    <source>
        <dbReference type="Proteomes" id="UP000515163"/>
    </source>
</evidence>
<dbReference type="GO" id="GO:0005737">
    <property type="term" value="C:cytoplasm"/>
    <property type="evidence" value="ECO:0007669"/>
    <property type="project" value="TreeGrafter"/>
</dbReference>
<dbReference type="RefSeq" id="XP_031562090.1">
    <property type="nucleotide sequence ID" value="XM_031706230.1"/>
</dbReference>
<keyword evidence="9" id="KW-1185">Reference proteome</keyword>
<keyword evidence="3 8" id="KW-0328">Glycosyltransferase</keyword>
<dbReference type="AlphaFoldDB" id="A0A6P8IBD5"/>
<keyword evidence="5 8" id="KW-0812">Transmembrane</keyword>
<organism evidence="9 10">
    <name type="scientific">Actinia tenebrosa</name>
    <name type="common">Australian red waratah sea anemone</name>
    <dbReference type="NCBI Taxonomy" id="6105"/>
    <lineage>
        <taxon>Eukaryota</taxon>
        <taxon>Metazoa</taxon>
        <taxon>Cnidaria</taxon>
        <taxon>Anthozoa</taxon>
        <taxon>Hexacorallia</taxon>
        <taxon>Actiniaria</taxon>
        <taxon>Actiniidae</taxon>
        <taxon>Actinia</taxon>
    </lineage>
</organism>
<evidence type="ECO:0000256" key="1">
    <source>
        <dbReference type="ARBA" id="ARBA00004167"/>
    </source>
</evidence>
<dbReference type="GeneID" id="116297909"/>
<reference evidence="10" key="1">
    <citation type="submission" date="2025-08" db="UniProtKB">
        <authorList>
            <consortium name="RefSeq"/>
        </authorList>
    </citation>
    <scope>IDENTIFICATION</scope>
    <source>
        <tissue evidence="10">Tentacle</tissue>
    </source>
</reference>
<comment type="similarity">
    <text evidence="2 8">Belongs to the glycosyltransferase 92 family.</text>
</comment>
<dbReference type="Proteomes" id="UP000515163">
    <property type="component" value="Unplaced"/>
</dbReference>
<protein>
    <recommendedName>
        <fullName evidence="8">Glycosyltransferase family 92 protein</fullName>
        <ecNumber evidence="8">2.4.1.-</ecNumber>
    </recommendedName>
</protein>
<gene>
    <name evidence="10" type="primary">LOC116297909</name>
</gene>
<feature type="transmembrane region" description="Helical" evidence="8">
    <location>
        <begin position="34"/>
        <end position="53"/>
    </location>
</feature>
<keyword evidence="7 8" id="KW-0472">Membrane</keyword>
<evidence type="ECO:0000256" key="8">
    <source>
        <dbReference type="RuleBase" id="RU366017"/>
    </source>
</evidence>
<keyword evidence="4 8" id="KW-0808">Transferase</keyword>
<dbReference type="EC" id="2.4.1.-" evidence="8"/>
<dbReference type="InParanoid" id="A0A6P8IBD5"/>
<evidence type="ECO:0000256" key="4">
    <source>
        <dbReference type="ARBA" id="ARBA00022679"/>
    </source>
</evidence>
<dbReference type="InterPro" id="IPR008166">
    <property type="entry name" value="Glyco_transf_92"/>
</dbReference>
<dbReference type="KEGG" id="aten:116297909"/>
<evidence type="ECO:0000313" key="10">
    <source>
        <dbReference type="RefSeq" id="XP_031562090.1"/>
    </source>
</evidence>
<comment type="subcellular location">
    <subcellularLocation>
        <location evidence="1">Membrane</location>
        <topology evidence="1">Single-pass membrane protein</topology>
    </subcellularLocation>
</comment>
<accession>A0A6P8IBD5</accession>
<proteinExistence type="inferred from homology"/>
<evidence type="ECO:0000256" key="2">
    <source>
        <dbReference type="ARBA" id="ARBA00007647"/>
    </source>
</evidence>
<evidence type="ECO:0000256" key="3">
    <source>
        <dbReference type="ARBA" id="ARBA00022676"/>
    </source>
</evidence>
<dbReference type="Pfam" id="PF01697">
    <property type="entry name" value="Glyco_transf_92"/>
    <property type="match status" value="1"/>
</dbReference>
<evidence type="ECO:0000256" key="7">
    <source>
        <dbReference type="ARBA" id="ARBA00023136"/>
    </source>
</evidence>
<dbReference type="GO" id="GO:0016020">
    <property type="term" value="C:membrane"/>
    <property type="evidence" value="ECO:0007669"/>
    <property type="project" value="UniProtKB-SubCell"/>
</dbReference>
<evidence type="ECO:0000256" key="5">
    <source>
        <dbReference type="ARBA" id="ARBA00022692"/>
    </source>
</evidence>
<dbReference type="PANTHER" id="PTHR21461:SF69">
    <property type="entry name" value="GLYCOSYLTRANSFERASE FAMILY 92 PROTEIN"/>
    <property type="match status" value="1"/>
</dbReference>
<sequence length="460" mass="53349">MLEENELLLEHQDDHPQAKVTSTPTSTLCKLWKFFFSFLLLMVISVWIMFTFSPHSKSKKWLRTQDSKRVKDLETSLYSKNCSLLQQVNATSKWSGFKEIVPGTIIYSAFYDDTDPNSPFVRIIAISETFRPPRILCHSRCDLAQTEEAVFHLVKDHKSRRHAAFIVSCTFPRGLGREPGFIDISAEYDDKMTEVTRYPVQSTNDTPHIHNYTICVPPLYGSIPMAKFIEFIELNRIFGATHFVFYDLKLNPAIRHAINIYQSQGAVTLLPWNLPVYVRDFYSIHYHGQFVAIHDCLYRNRGRSRWVGFHDLDEFIVPLVHPTLPLLLNEIDSGQSSGFSVQSTVFPLNSQEKVQANESLITQSIFYRTKKLFHKSREKCIVSPRKVFEMSIHYIVKSSSAKYEKSSIDPKKALVFHYRSCVQFDDLKAACKSLVPENFMKRYKTRLKIRVDHVMEHLKG</sequence>
<dbReference type="PANTHER" id="PTHR21461">
    <property type="entry name" value="GLYCOSYLTRANSFERASE FAMILY 92 PROTEIN"/>
    <property type="match status" value="1"/>
</dbReference>
<evidence type="ECO:0000256" key="6">
    <source>
        <dbReference type="ARBA" id="ARBA00022989"/>
    </source>
</evidence>
<dbReference type="OrthoDB" id="2526284at2759"/>
<keyword evidence="6 8" id="KW-1133">Transmembrane helix</keyword>